<dbReference type="EMBL" id="KZ293418">
    <property type="protein sequence ID" value="PBK75216.1"/>
    <property type="molecule type" value="Genomic_DNA"/>
</dbReference>
<evidence type="ECO:0000256" key="1">
    <source>
        <dbReference type="ARBA" id="ARBA00022723"/>
    </source>
</evidence>
<evidence type="ECO:0000313" key="6">
    <source>
        <dbReference type="EMBL" id="PBK75216.1"/>
    </source>
</evidence>
<keyword evidence="1" id="KW-0479">Metal-binding</keyword>
<organism evidence="6 7">
    <name type="scientific">Armillaria solidipes</name>
    <dbReference type="NCBI Taxonomy" id="1076256"/>
    <lineage>
        <taxon>Eukaryota</taxon>
        <taxon>Fungi</taxon>
        <taxon>Dikarya</taxon>
        <taxon>Basidiomycota</taxon>
        <taxon>Agaricomycotina</taxon>
        <taxon>Agaricomycetes</taxon>
        <taxon>Agaricomycetidae</taxon>
        <taxon>Agaricales</taxon>
        <taxon>Marasmiineae</taxon>
        <taxon>Physalacriaceae</taxon>
        <taxon>Armillaria</taxon>
    </lineage>
</organism>
<dbReference type="Proteomes" id="UP000218334">
    <property type="component" value="Unassembled WGS sequence"/>
</dbReference>
<reference evidence="7" key="1">
    <citation type="journal article" date="2017" name="Nat. Ecol. Evol.">
        <title>Genome expansion and lineage-specific genetic innovations in the forest pathogenic fungi Armillaria.</title>
        <authorList>
            <person name="Sipos G."/>
            <person name="Prasanna A.N."/>
            <person name="Walter M.C."/>
            <person name="O'Connor E."/>
            <person name="Balint B."/>
            <person name="Krizsan K."/>
            <person name="Kiss B."/>
            <person name="Hess J."/>
            <person name="Varga T."/>
            <person name="Slot J."/>
            <person name="Riley R."/>
            <person name="Boka B."/>
            <person name="Rigling D."/>
            <person name="Barry K."/>
            <person name="Lee J."/>
            <person name="Mihaltcheva S."/>
            <person name="LaButti K."/>
            <person name="Lipzen A."/>
            <person name="Waldron R."/>
            <person name="Moloney N.M."/>
            <person name="Sperisen C."/>
            <person name="Kredics L."/>
            <person name="Vagvoelgyi C."/>
            <person name="Patrignani A."/>
            <person name="Fitzpatrick D."/>
            <person name="Nagy I."/>
            <person name="Doyle S."/>
            <person name="Anderson J.B."/>
            <person name="Grigoriev I.V."/>
            <person name="Gueldener U."/>
            <person name="Muensterkoetter M."/>
            <person name="Nagy L.G."/>
        </authorList>
    </citation>
    <scope>NUCLEOTIDE SEQUENCE [LARGE SCALE GENOMIC DNA]</scope>
    <source>
        <strain evidence="7">28-4</strain>
    </source>
</reference>
<keyword evidence="7" id="KW-1185">Reference proteome</keyword>
<protein>
    <recommendedName>
        <fullName evidence="5">MYND-type domain-containing protein</fullName>
    </recommendedName>
</protein>
<dbReference type="InterPro" id="IPR002893">
    <property type="entry name" value="Znf_MYND"/>
</dbReference>
<sequence length="601" mass="68087">MTIQLKKEATNGSLSALAALCGDATKDANTFPVIINAIRQHLLTTPVPRLILNPSLTRCDDSNLQTVHSCFLCLQTALSDDTLNNACNVALVSRLWPHMCRWITSFLDSHVVNVSIPSLETLLQNQTFFDMTDAILSLLLTLSSVSPILTCILETEDFLRSFTHSTVCLMAVTHNSSLQPVTTTLLVRFWKPTGDSIHPAMADILHEMPSQRIIASLQGVVHQIQELAFTPSSLRSFAHTIHFLWFVTAKSENICQRYLAQRSIQWICHLSSRIMAKLRVLPSPEIYRDLETIFYISMVYLVQLCFTRGTKWLLQGLQHHILELTLKSIPFASESGPLANPSRAPSLLALLSQLCDTTYTFLVQRCVISEAGRALGRITRAGLEANVSLADDSFRKSWTLLTDQIARRSQYRSDFIAAGCDNDSCSNPMCPQRLTIANRKKPLQMCSGCENYFYCTRDCQKVMWPSHKPVCKIIQERTKEGFFLHFTERDMHFIGEMSSHDIHNKTTQLREDKKRFLRTHPEAAAYPLVLAVDYSSAPMTITIRSSLDFKDHPEHGKSWSSLVRKVKEDPRNEMVYIETPFNADPRNWLYTTTFQLPILGV</sequence>
<dbReference type="Gene3D" id="6.10.140.2220">
    <property type="match status" value="1"/>
</dbReference>
<evidence type="ECO:0000256" key="4">
    <source>
        <dbReference type="PROSITE-ProRule" id="PRU00134"/>
    </source>
</evidence>
<evidence type="ECO:0000313" key="7">
    <source>
        <dbReference type="Proteomes" id="UP000218334"/>
    </source>
</evidence>
<dbReference type="PROSITE" id="PS50865">
    <property type="entry name" value="ZF_MYND_2"/>
    <property type="match status" value="1"/>
</dbReference>
<keyword evidence="3" id="KW-0862">Zinc</keyword>
<dbReference type="Pfam" id="PF01753">
    <property type="entry name" value="zf-MYND"/>
    <property type="match status" value="1"/>
</dbReference>
<evidence type="ECO:0000259" key="5">
    <source>
        <dbReference type="PROSITE" id="PS50865"/>
    </source>
</evidence>
<dbReference type="SUPFAM" id="SSF144232">
    <property type="entry name" value="HIT/MYND zinc finger-like"/>
    <property type="match status" value="1"/>
</dbReference>
<gene>
    <name evidence="6" type="ORF">ARMSODRAFT_1014157</name>
</gene>
<feature type="domain" description="MYND-type" evidence="5">
    <location>
        <begin position="427"/>
        <end position="471"/>
    </location>
</feature>
<keyword evidence="2 4" id="KW-0863">Zinc-finger</keyword>
<name>A0A2H3CIT3_9AGAR</name>
<evidence type="ECO:0000256" key="3">
    <source>
        <dbReference type="ARBA" id="ARBA00022833"/>
    </source>
</evidence>
<accession>A0A2H3CIT3</accession>
<evidence type="ECO:0000256" key="2">
    <source>
        <dbReference type="ARBA" id="ARBA00022771"/>
    </source>
</evidence>
<proteinExistence type="predicted"/>
<dbReference type="AlphaFoldDB" id="A0A2H3CIT3"/>
<dbReference type="GO" id="GO:0008270">
    <property type="term" value="F:zinc ion binding"/>
    <property type="evidence" value="ECO:0007669"/>
    <property type="project" value="UniProtKB-KW"/>
</dbReference>